<evidence type="ECO:0000256" key="1">
    <source>
        <dbReference type="ARBA" id="ARBA00001526"/>
    </source>
</evidence>
<organism evidence="8 9">
    <name type="scientific">Clostridium brassicae</name>
    <dbReference type="NCBI Taxonomy" id="2999072"/>
    <lineage>
        <taxon>Bacteria</taxon>
        <taxon>Bacillati</taxon>
        <taxon>Bacillota</taxon>
        <taxon>Clostridia</taxon>
        <taxon>Eubacteriales</taxon>
        <taxon>Clostridiaceae</taxon>
        <taxon>Clostridium</taxon>
    </lineage>
</organism>
<keyword evidence="9" id="KW-1185">Reference proteome</keyword>
<proteinExistence type="inferred from homology"/>
<evidence type="ECO:0000259" key="7">
    <source>
        <dbReference type="Pfam" id="PF00905"/>
    </source>
</evidence>
<evidence type="ECO:0000313" key="9">
    <source>
        <dbReference type="Proteomes" id="UP001144612"/>
    </source>
</evidence>
<dbReference type="SUPFAM" id="SSF56601">
    <property type="entry name" value="beta-lactamase/transpeptidase-like"/>
    <property type="match status" value="1"/>
</dbReference>
<dbReference type="Proteomes" id="UP001144612">
    <property type="component" value="Unassembled WGS sequence"/>
</dbReference>
<feature type="domain" description="Penicillin-binding protein transpeptidase" evidence="7">
    <location>
        <begin position="78"/>
        <end position="303"/>
    </location>
</feature>
<dbReference type="Pfam" id="PF00905">
    <property type="entry name" value="Transpeptidase"/>
    <property type="match status" value="1"/>
</dbReference>
<gene>
    <name evidence="8" type="ORF">OW729_15845</name>
</gene>
<dbReference type="EC" id="3.5.2.6" evidence="3"/>
<comment type="similarity">
    <text evidence="2">Belongs to the class-D beta-lactamase family.</text>
</comment>
<dbReference type="InterPro" id="IPR012338">
    <property type="entry name" value="Beta-lactam/transpept-like"/>
</dbReference>
<dbReference type="InterPro" id="IPR050515">
    <property type="entry name" value="Beta-lactam/transpept"/>
</dbReference>
<sequence>MKKIVEIASVCTICIYMIGCSNINNNVNQQSAKDKKESTSSVVMKNKDTMSKENAVVENTSTSKKAANYKEFFNGIDGCAVFYNSDMKEYRFYNEQLCEKQVSPCSTFKIIATLVGLEKGVITSIDSKMNYDGTSYPIKAWNKDLNLKEAFQTSCVWYFRKVIDKIGKDNMQKALKKIKYGNCDISQWKGGNINPLSDLNGFWLESSLKISPKEQVEVLANIFNGNTEYSEKNIAILKDIMLVDKNDHISIYGKTGTGNKDNGWFVGMIEKDTQKYFFAIHLNDKNSSQVSGPKAKEIALKIIRQHYDK</sequence>
<reference evidence="8" key="1">
    <citation type="submission" date="2022-12" db="EMBL/GenBank/DDBJ databases">
        <title>Clostridium sp. nov., isolated from industrial wastewater.</title>
        <authorList>
            <person name="Jiayan W."/>
        </authorList>
    </citation>
    <scope>NUCLEOTIDE SEQUENCE</scope>
    <source>
        <strain evidence="8">ZC22-4</strain>
    </source>
</reference>
<evidence type="ECO:0000313" key="8">
    <source>
        <dbReference type="EMBL" id="MCY6960093.1"/>
    </source>
</evidence>
<keyword evidence="6" id="KW-0046">Antibiotic resistance</keyword>
<dbReference type="Gene3D" id="3.40.710.10">
    <property type="entry name" value="DD-peptidase/beta-lactamase superfamily"/>
    <property type="match status" value="1"/>
</dbReference>
<dbReference type="RefSeq" id="WP_268062530.1">
    <property type="nucleotide sequence ID" value="NZ_JAPQFJ010000020.1"/>
</dbReference>
<accession>A0ABT4DEL2</accession>
<dbReference type="EMBL" id="JAPQFJ010000020">
    <property type="protein sequence ID" value="MCY6960093.1"/>
    <property type="molecule type" value="Genomic_DNA"/>
</dbReference>
<dbReference type="InterPro" id="IPR001460">
    <property type="entry name" value="PCN-bd_Tpept"/>
</dbReference>
<evidence type="ECO:0000256" key="3">
    <source>
        <dbReference type="ARBA" id="ARBA00012865"/>
    </source>
</evidence>
<evidence type="ECO:0000256" key="6">
    <source>
        <dbReference type="ARBA" id="ARBA00023251"/>
    </source>
</evidence>
<keyword evidence="5" id="KW-0378">Hydrolase</keyword>
<protein>
    <recommendedName>
        <fullName evidence="3">beta-lactamase</fullName>
        <ecNumber evidence="3">3.5.2.6</ecNumber>
    </recommendedName>
</protein>
<keyword evidence="4" id="KW-0732">Signal</keyword>
<comment type="catalytic activity">
    <reaction evidence="1">
        <text>a beta-lactam + H2O = a substituted beta-amino acid</text>
        <dbReference type="Rhea" id="RHEA:20401"/>
        <dbReference type="ChEBI" id="CHEBI:15377"/>
        <dbReference type="ChEBI" id="CHEBI:35627"/>
        <dbReference type="ChEBI" id="CHEBI:140347"/>
        <dbReference type="EC" id="3.5.2.6"/>
    </reaction>
</comment>
<name>A0ABT4DEL2_9CLOT</name>
<evidence type="ECO:0000256" key="4">
    <source>
        <dbReference type="ARBA" id="ARBA00022729"/>
    </source>
</evidence>
<dbReference type="PANTHER" id="PTHR30627">
    <property type="entry name" value="PEPTIDOGLYCAN D,D-TRANSPEPTIDASE"/>
    <property type="match status" value="1"/>
</dbReference>
<evidence type="ECO:0000256" key="5">
    <source>
        <dbReference type="ARBA" id="ARBA00022801"/>
    </source>
</evidence>
<dbReference type="PANTHER" id="PTHR30627:SF6">
    <property type="entry name" value="BETA-LACTAMASE YBXI-RELATED"/>
    <property type="match status" value="1"/>
</dbReference>
<comment type="caution">
    <text evidence="8">The sequence shown here is derived from an EMBL/GenBank/DDBJ whole genome shotgun (WGS) entry which is preliminary data.</text>
</comment>
<evidence type="ECO:0000256" key="2">
    <source>
        <dbReference type="ARBA" id="ARBA00007898"/>
    </source>
</evidence>